<organism evidence="2 3">
    <name type="scientific">Candidatus Pseudobacter hemicellulosilyticus</name>
    <dbReference type="NCBI Taxonomy" id="3121375"/>
    <lineage>
        <taxon>Bacteria</taxon>
        <taxon>Pseudomonadati</taxon>
        <taxon>Bacteroidota</taxon>
        <taxon>Chitinophagia</taxon>
        <taxon>Chitinophagales</taxon>
        <taxon>Chitinophagaceae</taxon>
        <taxon>Pseudobacter</taxon>
    </lineage>
</organism>
<proteinExistence type="predicted"/>
<dbReference type="Gene3D" id="3.80.10.10">
    <property type="entry name" value="Ribonuclease Inhibitor"/>
    <property type="match status" value="1"/>
</dbReference>
<gene>
    <name evidence="2" type="ORF">P0Y53_24045</name>
</gene>
<dbReference type="EMBL" id="CP119311">
    <property type="protein sequence ID" value="WEK35568.1"/>
    <property type="molecule type" value="Genomic_DNA"/>
</dbReference>
<evidence type="ECO:0000313" key="2">
    <source>
        <dbReference type="EMBL" id="WEK35568.1"/>
    </source>
</evidence>
<evidence type="ECO:0000313" key="3">
    <source>
        <dbReference type="Proteomes" id="UP001220610"/>
    </source>
</evidence>
<reference evidence="2" key="1">
    <citation type="submission" date="2023-03" db="EMBL/GenBank/DDBJ databases">
        <title>Andean soil-derived lignocellulolytic bacterial consortium as a source of novel taxa and putative plastic-active enzymes.</title>
        <authorList>
            <person name="Diaz-Garcia L."/>
            <person name="Chuvochina M."/>
            <person name="Feuerriegel G."/>
            <person name="Bunk B."/>
            <person name="Sproer C."/>
            <person name="Streit W.R."/>
            <person name="Rodriguez L.M."/>
            <person name="Overmann J."/>
            <person name="Jimenez D.J."/>
        </authorList>
    </citation>
    <scope>NUCLEOTIDE SEQUENCE</scope>
    <source>
        <strain evidence="2">MAG 7</strain>
    </source>
</reference>
<dbReference type="Proteomes" id="UP001220610">
    <property type="component" value="Chromosome"/>
</dbReference>
<evidence type="ECO:0008006" key="4">
    <source>
        <dbReference type="Google" id="ProtNLM"/>
    </source>
</evidence>
<protein>
    <recommendedName>
        <fullName evidence="4">Leucine rich repeat (LRR) protein</fullName>
    </recommendedName>
</protein>
<dbReference type="PROSITE" id="PS51257">
    <property type="entry name" value="PROKAR_LIPOPROTEIN"/>
    <property type="match status" value="1"/>
</dbReference>
<evidence type="ECO:0000256" key="1">
    <source>
        <dbReference type="SAM" id="SignalP"/>
    </source>
</evidence>
<keyword evidence="1" id="KW-0732">Signal</keyword>
<dbReference type="AlphaFoldDB" id="A0AAJ6BFX2"/>
<feature type="signal peptide" evidence="1">
    <location>
        <begin position="1"/>
        <end position="22"/>
    </location>
</feature>
<dbReference type="InterPro" id="IPR032675">
    <property type="entry name" value="LRR_dom_sf"/>
</dbReference>
<accession>A0AAJ6BFX2</accession>
<name>A0AAJ6BFX2_9BACT</name>
<feature type="chain" id="PRO_5042540982" description="Leucine rich repeat (LRR) protein" evidence="1">
    <location>
        <begin position="23"/>
        <end position="507"/>
    </location>
</feature>
<sequence>MIQKSTYLLSLLLLLISVSCKKDQQGESINYNQLTEERILSVSEKTTITDADIEPLDRLLNERVTDPTVKEKLTGMLNSVKLLKDILPLIDKLRTDENINFPEKYQEVYTLATQLSDLLPRKAILIKELEDNKNGYDNEEVIFSSNFSEGMEYFLKDAYKILPIEGKSYVAFRRSDIDNVDSLGSNYSMLYSDLKKFTNLRVLMEDWGRMDGENQVINLNKFTKLESLWLRVKDGNKLVMDSLDNLKKLRIFGKDAMQRLDLTGTCESLEILQLEIPSLTTLIVPDKKLLTEIRFGETSLMAIDTVQIEGGGATWAIVNTASTEMGQLKLSGIKMLILTGRVFVKTGEWNGYPLGYNETTRIKEFSLTGGQMTDLSVQQINFPAAIDFYAMAPNLSSISWINCAVNASDPKYMETSSVDMQNIDQLEKVEYFWMTGVTYPENTILDLRKWKKIWLAILHSEYGDWEGAYQGPKLKKIIFPKGVDQNKSPYGDSFYLQPDDVEVEYVD</sequence>